<name>W9CPQ6_SCLBF</name>
<evidence type="ECO:0000313" key="1">
    <source>
        <dbReference type="EMBL" id="ESZ97801.1"/>
    </source>
</evidence>
<comment type="caution">
    <text evidence="1">The sequence shown here is derived from an EMBL/GenBank/DDBJ whole genome shotgun (WGS) entry which is preliminary data.</text>
</comment>
<dbReference type="HOGENOM" id="CLU_2528758_0_0_1"/>
<gene>
    <name evidence="1" type="ORF">SBOR_1810</name>
</gene>
<keyword evidence="2" id="KW-1185">Reference proteome</keyword>
<dbReference type="AlphaFoldDB" id="W9CPQ6"/>
<proteinExistence type="predicted"/>
<organism evidence="1 2">
    <name type="scientific">Sclerotinia borealis (strain F-4128)</name>
    <dbReference type="NCBI Taxonomy" id="1432307"/>
    <lineage>
        <taxon>Eukaryota</taxon>
        <taxon>Fungi</taxon>
        <taxon>Dikarya</taxon>
        <taxon>Ascomycota</taxon>
        <taxon>Pezizomycotina</taxon>
        <taxon>Leotiomycetes</taxon>
        <taxon>Helotiales</taxon>
        <taxon>Sclerotiniaceae</taxon>
        <taxon>Sclerotinia</taxon>
    </lineage>
</organism>
<evidence type="ECO:0000313" key="2">
    <source>
        <dbReference type="Proteomes" id="UP000019487"/>
    </source>
</evidence>
<dbReference type="Proteomes" id="UP000019487">
    <property type="component" value="Unassembled WGS sequence"/>
</dbReference>
<dbReference type="EMBL" id="AYSA01000068">
    <property type="protein sequence ID" value="ESZ97801.1"/>
    <property type="molecule type" value="Genomic_DNA"/>
</dbReference>
<protein>
    <submittedName>
        <fullName evidence="1">Uncharacterized protein</fullName>
    </submittedName>
</protein>
<accession>W9CPQ6</accession>
<sequence>MSAEYDMWDKFIEAQLNLVLFLNSEADIIEEEQKKKQKEQDAQRLKASKLWFEEFMTKFEFAEEQSILHCTLPEDKKDKKDKSL</sequence>
<reference evidence="1 2" key="1">
    <citation type="journal article" date="2014" name="Genome Announc.">
        <title>Draft genome sequence of Sclerotinia borealis, a psychrophilic plant pathogenic fungus.</title>
        <authorList>
            <person name="Mardanov A.V."/>
            <person name="Beletsky A.V."/>
            <person name="Kadnikov V.V."/>
            <person name="Ignatov A.N."/>
            <person name="Ravin N.V."/>
        </authorList>
    </citation>
    <scope>NUCLEOTIDE SEQUENCE [LARGE SCALE GENOMIC DNA]</scope>
    <source>
        <strain evidence="2">F-4157</strain>
    </source>
</reference>